<evidence type="ECO:0000313" key="2">
    <source>
        <dbReference type="Proteomes" id="UP001054945"/>
    </source>
</evidence>
<gene>
    <name evidence="1" type="ORF">CEXT_492821</name>
</gene>
<proteinExistence type="predicted"/>
<comment type="caution">
    <text evidence="1">The sequence shown here is derived from an EMBL/GenBank/DDBJ whole genome shotgun (WGS) entry which is preliminary data.</text>
</comment>
<keyword evidence="2" id="KW-1185">Reference proteome</keyword>
<protein>
    <submittedName>
        <fullName evidence="1">Uncharacterized protein</fullName>
    </submittedName>
</protein>
<sequence length="95" mass="11160">MFFRLFEIEVGMKSRCHLRPNLGFHNKLTLKETNKTKTRIKCSAKNSLKAATLFWPLFCASELLKEIALMHKTKDEEEEALLLNNFLQSLLRFLM</sequence>
<accession>A0AAV4RV49</accession>
<evidence type="ECO:0000313" key="1">
    <source>
        <dbReference type="EMBL" id="GIY25605.1"/>
    </source>
</evidence>
<reference evidence="1 2" key="1">
    <citation type="submission" date="2021-06" db="EMBL/GenBank/DDBJ databases">
        <title>Caerostris extrusa draft genome.</title>
        <authorList>
            <person name="Kono N."/>
            <person name="Arakawa K."/>
        </authorList>
    </citation>
    <scope>NUCLEOTIDE SEQUENCE [LARGE SCALE GENOMIC DNA]</scope>
</reference>
<name>A0AAV4RV49_CAEEX</name>
<organism evidence="1 2">
    <name type="scientific">Caerostris extrusa</name>
    <name type="common">Bark spider</name>
    <name type="synonym">Caerostris bankana</name>
    <dbReference type="NCBI Taxonomy" id="172846"/>
    <lineage>
        <taxon>Eukaryota</taxon>
        <taxon>Metazoa</taxon>
        <taxon>Ecdysozoa</taxon>
        <taxon>Arthropoda</taxon>
        <taxon>Chelicerata</taxon>
        <taxon>Arachnida</taxon>
        <taxon>Araneae</taxon>
        <taxon>Araneomorphae</taxon>
        <taxon>Entelegynae</taxon>
        <taxon>Araneoidea</taxon>
        <taxon>Araneidae</taxon>
        <taxon>Caerostris</taxon>
    </lineage>
</organism>
<dbReference type="Proteomes" id="UP001054945">
    <property type="component" value="Unassembled WGS sequence"/>
</dbReference>
<dbReference type="AlphaFoldDB" id="A0AAV4RV49"/>
<dbReference type="EMBL" id="BPLR01008563">
    <property type="protein sequence ID" value="GIY25605.1"/>
    <property type="molecule type" value="Genomic_DNA"/>
</dbReference>